<proteinExistence type="predicted"/>
<evidence type="ECO:0000313" key="3">
    <source>
        <dbReference type="Proteomes" id="UP000030764"/>
    </source>
</evidence>
<sequence length="150" mass="17585">MDQSMASFGTDTFIESLSLCELREWSRIDSGAVQSAIARNISARTEKIFWDLLALDYHSDNDQTWPLGFRFSIMRLRDITRQGMSIVEENQEREIPVTRKHFLSVSILMILEVAMIILRDPLRYLNKVEQLSRSVDYFETRLHEAMRLVL</sequence>
<evidence type="ECO:0000313" key="2">
    <source>
        <dbReference type="EMBL" id="KFD69837.1"/>
    </source>
</evidence>
<dbReference type="EMBL" id="KL367492">
    <property type="protein sequence ID" value="KFD69837.1"/>
    <property type="molecule type" value="Genomic_DNA"/>
</dbReference>
<dbReference type="EMBL" id="KL363221">
    <property type="protein sequence ID" value="KFD53023.1"/>
    <property type="molecule type" value="Genomic_DNA"/>
</dbReference>
<organism evidence="1 3">
    <name type="scientific">Trichuris suis</name>
    <name type="common">pig whipworm</name>
    <dbReference type="NCBI Taxonomy" id="68888"/>
    <lineage>
        <taxon>Eukaryota</taxon>
        <taxon>Metazoa</taxon>
        <taxon>Ecdysozoa</taxon>
        <taxon>Nematoda</taxon>
        <taxon>Enoplea</taxon>
        <taxon>Dorylaimia</taxon>
        <taxon>Trichinellida</taxon>
        <taxon>Trichuridae</taxon>
        <taxon>Trichuris</taxon>
    </lineage>
</organism>
<feature type="non-terminal residue" evidence="1">
    <location>
        <position position="150"/>
    </location>
</feature>
<accession>A0A085M727</accession>
<dbReference type="Proteomes" id="UP000030758">
    <property type="component" value="Unassembled WGS sequence"/>
</dbReference>
<reference evidence="1 3" key="1">
    <citation type="journal article" date="2014" name="Nat. Genet.">
        <title>Genome and transcriptome of the porcine whipworm Trichuris suis.</title>
        <authorList>
            <person name="Jex A.R."/>
            <person name="Nejsum P."/>
            <person name="Schwarz E.M."/>
            <person name="Hu L."/>
            <person name="Young N.D."/>
            <person name="Hall R.S."/>
            <person name="Korhonen P.K."/>
            <person name="Liao S."/>
            <person name="Thamsborg S."/>
            <person name="Xia J."/>
            <person name="Xu P."/>
            <person name="Wang S."/>
            <person name="Scheerlinck J.P."/>
            <person name="Hofmann A."/>
            <person name="Sternberg P.W."/>
            <person name="Wang J."/>
            <person name="Gasser R.B."/>
        </authorList>
    </citation>
    <scope>NUCLEOTIDE SEQUENCE [LARGE SCALE GENOMIC DNA]</scope>
    <source>
        <strain evidence="2">DCEP-RM93F</strain>
        <strain evidence="1">DCEP-RM93M</strain>
    </source>
</reference>
<protein>
    <submittedName>
        <fullName evidence="1">Uncharacterized protein</fullName>
    </submittedName>
</protein>
<evidence type="ECO:0000313" key="1">
    <source>
        <dbReference type="EMBL" id="KFD53023.1"/>
    </source>
</evidence>
<dbReference type="Proteomes" id="UP000030764">
    <property type="component" value="Unassembled WGS sequence"/>
</dbReference>
<name>A0A085M727_9BILA</name>
<dbReference type="AlphaFoldDB" id="A0A085M727"/>
<gene>
    <name evidence="1" type="ORF">M513_06139</name>
    <name evidence="2" type="ORF">M514_06139</name>
</gene>
<keyword evidence="3" id="KW-1185">Reference proteome</keyword>